<dbReference type="PATRIC" id="fig|821.40.peg.1754"/>
<dbReference type="AlphaFoldDB" id="A0A0P0M202"/>
<evidence type="ECO:0000313" key="2">
    <source>
        <dbReference type="EMBL" id="ALK84077.1"/>
    </source>
</evidence>
<dbReference type="SUPFAM" id="SSF47413">
    <property type="entry name" value="lambda repressor-like DNA-binding domains"/>
    <property type="match status" value="1"/>
</dbReference>
<feature type="domain" description="HTH cro/C1-type" evidence="1">
    <location>
        <begin position="12"/>
        <end position="68"/>
    </location>
</feature>
<dbReference type="InterPro" id="IPR010982">
    <property type="entry name" value="Lambda_DNA-bd_dom_sf"/>
</dbReference>
<organism evidence="2 3">
    <name type="scientific">Phocaeicola vulgatus</name>
    <name type="common">Bacteroides vulgatus</name>
    <dbReference type="NCBI Taxonomy" id="821"/>
    <lineage>
        <taxon>Bacteria</taxon>
        <taxon>Pseudomonadati</taxon>
        <taxon>Bacteroidota</taxon>
        <taxon>Bacteroidia</taxon>
        <taxon>Bacteroidales</taxon>
        <taxon>Bacteroidaceae</taxon>
        <taxon>Phocaeicola</taxon>
    </lineage>
</organism>
<evidence type="ECO:0000313" key="3">
    <source>
        <dbReference type="Proteomes" id="UP000061587"/>
    </source>
</evidence>
<dbReference type="SMART" id="SM00530">
    <property type="entry name" value="HTH_XRE"/>
    <property type="match status" value="1"/>
</dbReference>
<dbReference type="PROSITE" id="PS50943">
    <property type="entry name" value="HTH_CROC1"/>
    <property type="match status" value="1"/>
</dbReference>
<name>A0A0P0M202_PHOVU</name>
<dbReference type="Pfam" id="PF01381">
    <property type="entry name" value="HTH_3"/>
    <property type="match status" value="1"/>
</dbReference>
<dbReference type="Proteomes" id="UP000061587">
    <property type="component" value="Chromosome"/>
</dbReference>
<gene>
    <name evidence="2" type="ORF">BvMPK_1470</name>
</gene>
<reference evidence="2 3" key="2">
    <citation type="journal article" date="2016" name="Genome Biol. Evol.">
        <title>Extensive mobilome-driven genome diversification in mouse gut-associated Bacteroides vulgatus mpk.</title>
        <authorList>
            <person name="Lange A."/>
            <person name="Beier S."/>
            <person name="Steimle A."/>
            <person name="Autenrieth I.B."/>
            <person name="Huson D.H."/>
            <person name="Frick J.S."/>
        </authorList>
    </citation>
    <scope>NUCLEOTIDE SEQUENCE [LARGE SCALE GENOMIC DNA]</scope>
    <source>
        <strain evidence="3">mpk</strain>
    </source>
</reference>
<dbReference type="InterPro" id="IPR001387">
    <property type="entry name" value="Cro/C1-type_HTH"/>
</dbReference>
<sequence length="78" mass="9172">MTNIEEFVIKKVKAMRMEKKWSQVELADYMNLSPSFIADIENPKRRAKYNLNHLNELAKVFSCSPKDFLPDAPLRNEK</sequence>
<accession>A0A0P0M202</accession>
<reference evidence="3" key="1">
    <citation type="submission" date="2015-10" db="EMBL/GenBank/DDBJ databases">
        <title>Extensive mobilome-driven genome diversification in gut-associated Bacteroides vulgatus mpk.</title>
        <authorList>
            <person name="Beier S."/>
            <person name="Lange A."/>
            <person name="Huson D.H."/>
            <person name="Frick J.-S."/>
            <person name="Autenrieth I.B."/>
        </authorList>
    </citation>
    <scope>NUCLEOTIDE SEQUENCE [LARGE SCALE GENOMIC DNA]</scope>
    <source>
        <strain evidence="3">mpk</strain>
    </source>
</reference>
<evidence type="ECO:0000259" key="1">
    <source>
        <dbReference type="PROSITE" id="PS50943"/>
    </source>
</evidence>
<dbReference type="CDD" id="cd00093">
    <property type="entry name" value="HTH_XRE"/>
    <property type="match status" value="1"/>
</dbReference>
<dbReference type="Gene3D" id="1.10.260.40">
    <property type="entry name" value="lambda repressor-like DNA-binding domains"/>
    <property type="match status" value="1"/>
</dbReference>
<proteinExistence type="predicted"/>
<dbReference type="EMBL" id="CP013020">
    <property type="protein sequence ID" value="ALK84077.1"/>
    <property type="molecule type" value="Genomic_DNA"/>
</dbReference>
<protein>
    <recommendedName>
        <fullName evidence="1">HTH cro/C1-type domain-containing protein</fullName>
    </recommendedName>
</protein>
<dbReference type="GO" id="GO:0003677">
    <property type="term" value="F:DNA binding"/>
    <property type="evidence" value="ECO:0007669"/>
    <property type="project" value="InterPro"/>
</dbReference>